<feature type="transmembrane region" description="Helical" evidence="1">
    <location>
        <begin position="21"/>
        <end position="41"/>
    </location>
</feature>
<dbReference type="Proteomes" id="UP000807469">
    <property type="component" value="Unassembled WGS sequence"/>
</dbReference>
<name>A0A9P6D098_9AGAR</name>
<dbReference type="EMBL" id="MU155132">
    <property type="protein sequence ID" value="KAF9486067.1"/>
    <property type="molecule type" value="Genomic_DNA"/>
</dbReference>
<evidence type="ECO:0000256" key="1">
    <source>
        <dbReference type="SAM" id="Phobius"/>
    </source>
</evidence>
<gene>
    <name evidence="2" type="ORF">BDN70DRAFT_371663</name>
</gene>
<sequence>MDGRRMASGSPPASNTTHPLFVRYCFSMLLGWDLLGFWLWHPYSLSYSRPYSFISLFFFFRIIISVVFPFCSLYFSKTISFLCASKFHSLLLVKTRSPT</sequence>
<accession>A0A9P6D098</accession>
<dbReference type="AlphaFoldDB" id="A0A9P6D098"/>
<feature type="transmembrane region" description="Helical" evidence="1">
    <location>
        <begin position="53"/>
        <end position="76"/>
    </location>
</feature>
<evidence type="ECO:0000313" key="2">
    <source>
        <dbReference type="EMBL" id="KAF9486067.1"/>
    </source>
</evidence>
<proteinExistence type="predicted"/>
<organism evidence="2 3">
    <name type="scientific">Pholiota conissans</name>
    <dbReference type="NCBI Taxonomy" id="109636"/>
    <lineage>
        <taxon>Eukaryota</taxon>
        <taxon>Fungi</taxon>
        <taxon>Dikarya</taxon>
        <taxon>Basidiomycota</taxon>
        <taxon>Agaricomycotina</taxon>
        <taxon>Agaricomycetes</taxon>
        <taxon>Agaricomycetidae</taxon>
        <taxon>Agaricales</taxon>
        <taxon>Agaricineae</taxon>
        <taxon>Strophariaceae</taxon>
        <taxon>Pholiota</taxon>
    </lineage>
</organism>
<protein>
    <submittedName>
        <fullName evidence="2">Uncharacterized protein</fullName>
    </submittedName>
</protein>
<keyword evidence="1" id="KW-1133">Transmembrane helix</keyword>
<comment type="caution">
    <text evidence="2">The sequence shown here is derived from an EMBL/GenBank/DDBJ whole genome shotgun (WGS) entry which is preliminary data.</text>
</comment>
<keyword evidence="1" id="KW-0812">Transmembrane</keyword>
<keyword evidence="1" id="KW-0472">Membrane</keyword>
<reference evidence="2" key="1">
    <citation type="submission" date="2020-11" db="EMBL/GenBank/DDBJ databases">
        <authorList>
            <consortium name="DOE Joint Genome Institute"/>
            <person name="Ahrendt S."/>
            <person name="Riley R."/>
            <person name="Andreopoulos W."/>
            <person name="Labutti K."/>
            <person name="Pangilinan J."/>
            <person name="Ruiz-Duenas F.J."/>
            <person name="Barrasa J.M."/>
            <person name="Sanchez-Garcia M."/>
            <person name="Camarero S."/>
            <person name="Miyauchi S."/>
            <person name="Serrano A."/>
            <person name="Linde D."/>
            <person name="Babiker R."/>
            <person name="Drula E."/>
            <person name="Ayuso-Fernandez I."/>
            <person name="Pacheco R."/>
            <person name="Padilla G."/>
            <person name="Ferreira P."/>
            <person name="Barriuso J."/>
            <person name="Kellner H."/>
            <person name="Castanera R."/>
            <person name="Alfaro M."/>
            <person name="Ramirez L."/>
            <person name="Pisabarro A.G."/>
            <person name="Kuo A."/>
            <person name="Tritt A."/>
            <person name="Lipzen A."/>
            <person name="He G."/>
            <person name="Yan M."/>
            <person name="Ng V."/>
            <person name="Cullen D."/>
            <person name="Martin F."/>
            <person name="Rosso M.-N."/>
            <person name="Henrissat B."/>
            <person name="Hibbett D."/>
            <person name="Martinez A.T."/>
            <person name="Grigoriev I.V."/>
        </authorList>
    </citation>
    <scope>NUCLEOTIDE SEQUENCE</scope>
    <source>
        <strain evidence="2">CIRM-BRFM 674</strain>
    </source>
</reference>
<keyword evidence="3" id="KW-1185">Reference proteome</keyword>
<evidence type="ECO:0000313" key="3">
    <source>
        <dbReference type="Proteomes" id="UP000807469"/>
    </source>
</evidence>